<dbReference type="AlphaFoldDB" id="A0A9D9HRW7"/>
<comment type="subcellular location">
    <subcellularLocation>
        <location evidence="1">Cell envelope</location>
    </subcellularLocation>
</comment>
<feature type="chain" id="PRO_5039369007" evidence="5">
    <location>
        <begin position="24"/>
        <end position="381"/>
    </location>
</feature>
<dbReference type="Pfam" id="PF00578">
    <property type="entry name" value="AhpC-TSA"/>
    <property type="match status" value="1"/>
</dbReference>
<dbReference type="InterPro" id="IPR025380">
    <property type="entry name" value="DUF4369"/>
</dbReference>
<sequence>MNKVAYIFSCCLLLIFLASSCKKNESFKVSGMIQGAEGKQIYLEQMALSGNVVIDSAIVKHDASFKFKAKRPEYPDIYRMILEGKQFVFSVDSCEHIQIYTSLEDFSYPDSISGSDKVKQMQVLRKSVANLQADYLKAVQNELSVDEFRMNIEKHKEMARKIILQNPRSIVAYYALFQKVGGYFLFSPYEKEDRAFCAAVATAFHTFMPEYQRSKNLYALVLGAIQAERAEKNAYDIQKMVDNAEVGFLDIQLPDVNGQTQTLSSLKGNVFLLDFSAAEMPNNTAYIFELRDLYNRYHEKGFQIYQVSADRSLLLWQDAVKALPWICVRGEQGSGEECFRLYNISQIPTNFLFGKDGVIVAKNIPFEDMPSHIEKQLGINR</sequence>
<evidence type="ECO:0000313" key="8">
    <source>
        <dbReference type="Proteomes" id="UP000823641"/>
    </source>
</evidence>
<dbReference type="Proteomes" id="UP000823641">
    <property type="component" value="Unassembled WGS sequence"/>
</dbReference>
<dbReference type="GO" id="GO:0017004">
    <property type="term" value="P:cytochrome complex assembly"/>
    <property type="evidence" value="ECO:0007669"/>
    <property type="project" value="UniProtKB-KW"/>
</dbReference>
<dbReference type="GO" id="GO:0030313">
    <property type="term" value="C:cell envelope"/>
    <property type="evidence" value="ECO:0007669"/>
    <property type="project" value="UniProtKB-SubCell"/>
</dbReference>
<dbReference type="PANTHER" id="PTHR42852:SF6">
    <property type="entry name" value="THIOL:DISULFIDE INTERCHANGE PROTEIN DSBE"/>
    <property type="match status" value="1"/>
</dbReference>
<reference evidence="7" key="1">
    <citation type="submission" date="2020-10" db="EMBL/GenBank/DDBJ databases">
        <authorList>
            <person name="Gilroy R."/>
        </authorList>
    </citation>
    <scope>NUCLEOTIDE SEQUENCE</scope>
    <source>
        <strain evidence="7">G3-3990</strain>
    </source>
</reference>
<evidence type="ECO:0000313" key="7">
    <source>
        <dbReference type="EMBL" id="MBO8459149.1"/>
    </source>
</evidence>
<dbReference type="Gene3D" id="3.40.30.10">
    <property type="entry name" value="Glutaredoxin"/>
    <property type="match status" value="1"/>
</dbReference>
<feature type="signal peptide" evidence="5">
    <location>
        <begin position="1"/>
        <end position="23"/>
    </location>
</feature>
<dbReference type="InterPro" id="IPR050553">
    <property type="entry name" value="Thioredoxin_ResA/DsbE_sf"/>
</dbReference>
<evidence type="ECO:0000256" key="2">
    <source>
        <dbReference type="ARBA" id="ARBA00022748"/>
    </source>
</evidence>
<feature type="domain" description="Thioredoxin" evidence="6">
    <location>
        <begin position="242"/>
        <end position="381"/>
    </location>
</feature>
<name>A0A9D9HRW7_9BACT</name>
<dbReference type="PROSITE" id="PS51352">
    <property type="entry name" value="THIOREDOXIN_2"/>
    <property type="match status" value="1"/>
</dbReference>
<dbReference type="InterPro" id="IPR013766">
    <property type="entry name" value="Thioredoxin_domain"/>
</dbReference>
<evidence type="ECO:0000256" key="5">
    <source>
        <dbReference type="SAM" id="SignalP"/>
    </source>
</evidence>
<evidence type="ECO:0000256" key="1">
    <source>
        <dbReference type="ARBA" id="ARBA00004196"/>
    </source>
</evidence>
<accession>A0A9D9HRW7</accession>
<evidence type="ECO:0000256" key="3">
    <source>
        <dbReference type="ARBA" id="ARBA00023157"/>
    </source>
</evidence>
<gene>
    <name evidence="7" type="ORF">IAA73_02295</name>
</gene>
<dbReference type="PANTHER" id="PTHR42852">
    <property type="entry name" value="THIOL:DISULFIDE INTERCHANGE PROTEIN DSBE"/>
    <property type="match status" value="1"/>
</dbReference>
<protein>
    <submittedName>
        <fullName evidence="7">AhpC/TSA family protein</fullName>
    </submittedName>
</protein>
<keyword evidence="2" id="KW-0201">Cytochrome c-type biogenesis</keyword>
<evidence type="ECO:0000259" key="6">
    <source>
        <dbReference type="PROSITE" id="PS51352"/>
    </source>
</evidence>
<dbReference type="Pfam" id="PF14289">
    <property type="entry name" value="DUF4369"/>
    <property type="match status" value="1"/>
</dbReference>
<keyword evidence="3" id="KW-1015">Disulfide bond</keyword>
<comment type="caution">
    <text evidence="7">The sequence shown here is derived from an EMBL/GenBank/DDBJ whole genome shotgun (WGS) entry which is preliminary data.</text>
</comment>
<keyword evidence="4" id="KW-0676">Redox-active center</keyword>
<dbReference type="InterPro" id="IPR000866">
    <property type="entry name" value="AhpC/TSA"/>
</dbReference>
<dbReference type="EMBL" id="JADIMG010000026">
    <property type="protein sequence ID" value="MBO8459149.1"/>
    <property type="molecule type" value="Genomic_DNA"/>
</dbReference>
<dbReference type="InterPro" id="IPR036249">
    <property type="entry name" value="Thioredoxin-like_sf"/>
</dbReference>
<proteinExistence type="predicted"/>
<reference evidence="7" key="2">
    <citation type="journal article" date="2021" name="PeerJ">
        <title>Extensive microbial diversity within the chicken gut microbiome revealed by metagenomics and culture.</title>
        <authorList>
            <person name="Gilroy R."/>
            <person name="Ravi A."/>
            <person name="Getino M."/>
            <person name="Pursley I."/>
            <person name="Horton D.L."/>
            <person name="Alikhan N.F."/>
            <person name="Baker D."/>
            <person name="Gharbi K."/>
            <person name="Hall N."/>
            <person name="Watson M."/>
            <person name="Adriaenssens E.M."/>
            <person name="Foster-Nyarko E."/>
            <person name="Jarju S."/>
            <person name="Secka A."/>
            <person name="Antonio M."/>
            <person name="Oren A."/>
            <person name="Chaudhuri R.R."/>
            <person name="La Ragione R."/>
            <person name="Hildebrand F."/>
            <person name="Pallen M.J."/>
        </authorList>
    </citation>
    <scope>NUCLEOTIDE SEQUENCE</scope>
    <source>
        <strain evidence="7">G3-3990</strain>
    </source>
</reference>
<evidence type="ECO:0000256" key="4">
    <source>
        <dbReference type="ARBA" id="ARBA00023284"/>
    </source>
</evidence>
<dbReference type="PROSITE" id="PS51257">
    <property type="entry name" value="PROKAR_LIPOPROTEIN"/>
    <property type="match status" value="1"/>
</dbReference>
<organism evidence="7 8">
    <name type="scientific">Candidatus Gallipaludibacter merdavium</name>
    <dbReference type="NCBI Taxonomy" id="2840839"/>
    <lineage>
        <taxon>Bacteria</taxon>
        <taxon>Pseudomonadati</taxon>
        <taxon>Bacteroidota</taxon>
        <taxon>Bacteroidia</taxon>
        <taxon>Bacteroidales</taxon>
        <taxon>Candidatus Gallipaludibacter</taxon>
    </lineage>
</organism>
<dbReference type="CDD" id="cd02966">
    <property type="entry name" value="TlpA_like_family"/>
    <property type="match status" value="1"/>
</dbReference>
<dbReference type="SUPFAM" id="SSF52833">
    <property type="entry name" value="Thioredoxin-like"/>
    <property type="match status" value="1"/>
</dbReference>
<keyword evidence="5" id="KW-0732">Signal</keyword>